<protein>
    <submittedName>
        <fullName evidence="1">Putative secreted protein</fullName>
    </submittedName>
</protein>
<reference evidence="1" key="1">
    <citation type="submission" date="2018-01" db="EMBL/GenBank/DDBJ databases">
        <title>An insight into the sialome of Amazonian anophelines.</title>
        <authorList>
            <person name="Ribeiro J.M."/>
            <person name="Scarpassa V."/>
            <person name="Calvo E."/>
        </authorList>
    </citation>
    <scope>NUCLEOTIDE SEQUENCE</scope>
    <source>
        <tissue evidence="1">Salivary glands</tissue>
    </source>
</reference>
<dbReference type="AlphaFoldDB" id="A0A2M4B1P1"/>
<organism evidence="1">
    <name type="scientific">Anopheles triannulatus</name>
    <dbReference type="NCBI Taxonomy" id="58253"/>
    <lineage>
        <taxon>Eukaryota</taxon>
        <taxon>Metazoa</taxon>
        <taxon>Ecdysozoa</taxon>
        <taxon>Arthropoda</taxon>
        <taxon>Hexapoda</taxon>
        <taxon>Insecta</taxon>
        <taxon>Pterygota</taxon>
        <taxon>Neoptera</taxon>
        <taxon>Endopterygota</taxon>
        <taxon>Diptera</taxon>
        <taxon>Nematocera</taxon>
        <taxon>Culicoidea</taxon>
        <taxon>Culicidae</taxon>
        <taxon>Anophelinae</taxon>
        <taxon>Anopheles</taxon>
    </lineage>
</organism>
<accession>A0A2M4B1P1</accession>
<sequence length="100" mass="10971">MASVLWCSRWIPSRMTAWPARAAASRGESCHTVSPFGRVVRFCSRSRAVISWYRTIVSVCCRSSARHSCWASTDLPQPRGPTRHTSATAIVCSRSASSPA</sequence>
<proteinExistence type="predicted"/>
<name>A0A2M4B1P1_9DIPT</name>
<evidence type="ECO:0000313" key="1">
    <source>
        <dbReference type="EMBL" id="MBW46971.1"/>
    </source>
</evidence>
<dbReference type="EMBL" id="GGFK01013650">
    <property type="protein sequence ID" value="MBW46971.1"/>
    <property type="molecule type" value="Transcribed_RNA"/>
</dbReference>